<dbReference type="PANTHER" id="PTHR43155:SF2">
    <property type="entry name" value="CYCLIC DI-GMP PHOSPHODIESTERASE PA4108"/>
    <property type="match status" value="1"/>
</dbReference>
<dbReference type="GO" id="GO:0008081">
    <property type="term" value="F:phosphoric diester hydrolase activity"/>
    <property type="evidence" value="ECO:0007669"/>
    <property type="project" value="UniProtKB-ARBA"/>
</dbReference>
<proteinExistence type="predicted"/>
<dbReference type="KEGG" id="rhg:EXZ61_07895"/>
<dbReference type="Pfam" id="PF11871">
    <property type="entry name" value="DUF3391"/>
    <property type="match status" value="1"/>
</dbReference>
<sequence length="426" mass="47025">MKKNDSNLLSIDQLRLGLFIELDVGWMAHPFPTGSFKLSSEKQIDTLRGLGLTHVRYVPEKSDLLPSTNASTERLTAAAQEAAAQSLALDAKRQARQDALTLQKRNAQQCERRFAETLRAYRSAMDKLLTDPKEVAAQCEADIRNLVHSMLDGESAITLLSETAGEKTAMHAVNVTIISLLLGKAMGLDEDELRDLGMAAFFHDMGKTKLLDRVRWPDDSFTGAETNLYQTHVGLGVQIGKTMELSKNTLLAMAQHHEWVDATGFPMRATGEGMTVAGKILSLVNRYDNLCNPSKVANALTPHESLSWIFAQQKTKFDATALAAFIRMMGVYPPGSVIQLADGRYASVVSVNSARPLKPKVLLHDINVPKHEALAIDLEHASHLTIRRSVRPATLPIAAQEYLAPRQRICYFFEPLVDPYLQGAKP</sequence>
<dbReference type="SMART" id="SM00471">
    <property type="entry name" value="HDc"/>
    <property type="match status" value="1"/>
</dbReference>
<dbReference type="AlphaFoldDB" id="A0A515EN43"/>
<dbReference type="InterPro" id="IPR003607">
    <property type="entry name" value="HD/PDEase_dom"/>
</dbReference>
<evidence type="ECO:0000259" key="1">
    <source>
        <dbReference type="PROSITE" id="PS51832"/>
    </source>
</evidence>
<dbReference type="RefSeq" id="WP_142810688.1">
    <property type="nucleotide sequence ID" value="NZ_CP036282.1"/>
</dbReference>
<dbReference type="PROSITE" id="PS51832">
    <property type="entry name" value="HD_GYP"/>
    <property type="match status" value="1"/>
</dbReference>
<dbReference type="CDD" id="cd00077">
    <property type="entry name" value="HDc"/>
    <property type="match status" value="1"/>
</dbReference>
<dbReference type="Gene3D" id="1.10.3210.10">
    <property type="entry name" value="Hypothetical protein af1432"/>
    <property type="match status" value="1"/>
</dbReference>
<accession>A0A515EN43</accession>
<dbReference type="Proteomes" id="UP000317365">
    <property type="component" value="Chromosome"/>
</dbReference>
<dbReference type="PANTHER" id="PTHR43155">
    <property type="entry name" value="CYCLIC DI-GMP PHOSPHODIESTERASE PA4108-RELATED"/>
    <property type="match status" value="1"/>
</dbReference>
<protein>
    <submittedName>
        <fullName evidence="2">HD-GYP domain-containing protein</fullName>
    </submittedName>
</protein>
<keyword evidence="3" id="KW-1185">Reference proteome</keyword>
<dbReference type="InterPro" id="IPR037522">
    <property type="entry name" value="HD_GYP_dom"/>
</dbReference>
<dbReference type="EMBL" id="CP036282">
    <property type="protein sequence ID" value="QDL54097.1"/>
    <property type="molecule type" value="Genomic_DNA"/>
</dbReference>
<dbReference type="Pfam" id="PF13487">
    <property type="entry name" value="HD_5"/>
    <property type="match status" value="1"/>
</dbReference>
<evidence type="ECO:0000313" key="3">
    <source>
        <dbReference type="Proteomes" id="UP000317365"/>
    </source>
</evidence>
<dbReference type="InterPro" id="IPR021812">
    <property type="entry name" value="DUF3391"/>
</dbReference>
<reference evidence="3" key="2">
    <citation type="journal article" date="2020" name="Int. J. Syst. Evol. Microbiol.">
        <title>Genomic insights into a novel species Rhodoferax aquaticus sp. nov., isolated from freshwater.</title>
        <authorList>
            <person name="Li T."/>
            <person name="Zhuo Y."/>
            <person name="Jin C.Z."/>
            <person name="Wu X."/>
            <person name="Ko S.R."/>
            <person name="Jin F.J."/>
            <person name="Ahn C.Y."/>
            <person name="Oh H.M."/>
            <person name="Lee H.G."/>
            <person name="Jin L."/>
        </authorList>
    </citation>
    <scope>NUCLEOTIDE SEQUENCE [LARGE SCALE GENOMIC DNA]</scope>
    <source>
        <strain evidence="3">Gr-4</strain>
    </source>
</reference>
<organism evidence="2 3">
    <name type="scientific">Rhodoferax aquaticus</name>
    <dbReference type="NCBI Taxonomy" id="2527691"/>
    <lineage>
        <taxon>Bacteria</taxon>
        <taxon>Pseudomonadati</taxon>
        <taxon>Pseudomonadota</taxon>
        <taxon>Betaproteobacteria</taxon>
        <taxon>Burkholderiales</taxon>
        <taxon>Comamonadaceae</taxon>
        <taxon>Rhodoferax</taxon>
    </lineage>
</organism>
<dbReference type="SUPFAM" id="SSF109604">
    <property type="entry name" value="HD-domain/PDEase-like"/>
    <property type="match status" value="1"/>
</dbReference>
<reference evidence="3" key="1">
    <citation type="submission" date="2019-02" db="EMBL/GenBank/DDBJ databases">
        <title>Complete genome sequence of Rhodoferax sp. Gr-4.</title>
        <authorList>
            <person name="Jin L."/>
        </authorList>
    </citation>
    <scope>NUCLEOTIDE SEQUENCE [LARGE SCALE GENOMIC DNA]</scope>
    <source>
        <strain evidence="3">Gr-4</strain>
    </source>
</reference>
<name>A0A515EN43_9BURK</name>
<gene>
    <name evidence="2" type="ORF">EXZ61_07895</name>
</gene>
<feature type="domain" description="HD-GYP" evidence="1">
    <location>
        <begin position="146"/>
        <end position="341"/>
    </location>
</feature>
<evidence type="ECO:0000313" key="2">
    <source>
        <dbReference type="EMBL" id="QDL54097.1"/>
    </source>
</evidence>